<evidence type="ECO:0000313" key="2">
    <source>
        <dbReference type="Proteomes" id="UP000002195"/>
    </source>
</evidence>
<comment type="caution">
    <text evidence="1">The sequence shown here is derived from an EMBL/GenBank/DDBJ whole genome shotgun (WGS) entry which is preliminary data.</text>
</comment>
<evidence type="ECO:0000313" key="1">
    <source>
        <dbReference type="EMBL" id="EAL67128.1"/>
    </source>
</evidence>
<dbReference type="KEGG" id="ddi:DDB_G0280653"/>
<gene>
    <name evidence="1" type="ORF">DDB_G0280653</name>
</gene>
<name>Q54V26_DICDI</name>
<proteinExistence type="predicted"/>
<dbReference type="EMBL" id="AAFI02000037">
    <property type="protein sequence ID" value="EAL67128.1"/>
    <property type="molecule type" value="Genomic_DNA"/>
</dbReference>
<dbReference type="InParanoid" id="Q54V26"/>
<dbReference type="VEuPathDB" id="AmoebaDB:DDB_G0280653"/>
<keyword evidence="2" id="KW-1185">Reference proteome</keyword>
<dbReference type="GeneID" id="8622664"/>
<dbReference type="RefSeq" id="XP_641105.1">
    <property type="nucleotide sequence ID" value="XM_636013.1"/>
</dbReference>
<dbReference type="AlphaFoldDB" id="Q54V26"/>
<protein>
    <submittedName>
        <fullName evidence="1">Uncharacterized protein</fullName>
    </submittedName>
</protein>
<reference evidence="1 2" key="1">
    <citation type="journal article" date="2005" name="Nature">
        <title>The genome of the social amoeba Dictyostelium discoideum.</title>
        <authorList>
            <consortium name="The Dictyostelium discoideum Sequencing Consortium"/>
            <person name="Eichinger L."/>
            <person name="Pachebat J.A."/>
            <person name="Glockner G."/>
            <person name="Rajandream M.A."/>
            <person name="Sucgang R."/>
            <person name="Berriman M."/>
            <person name="Song J."/>
            <person name="Olsen R."/>
            <person name="Szafranski K."/>
            <person name="Xu Q."/>
            <person name="Tunggal B."/>
            <person name="Kummerfeld S."/>
            <person name="Madera M."/>
            <person name="Konfortov B.A."/>
            <person name="Rivero F."/>
            <person name="Bankier A.T."/>
            <person name="Lehmann R."/>
            <person name="Hamlin N."/>
            <person name="Davies R."/>
            <person name="Gaudet P."/>
            <person name="Fey P."/>
            <person name="Pilcher K."/>
            <person name="Chen G."/>
            <person name="Saunders D."/>
            <person name="Sodergren E."/>
            <person name="Davis P."/>
            <person name="Kerhornou A."/>
            <person name="Nie X."/>
            <person name="Hall N."/>
            <person name="Anjard C."/>
            <person name="Hemphill L."/>
            <person name="Bason N."/>
            <person name="Farbrother P."/>
            <person name="Desany B."/>
            <person name="Just E."/>
            <person name="Morio T."/>
            <person name="Rost R."/>
            <person name="Churcher C."/>
            <person name="Cooper J."/>
            <person name="Haydock S."/>
            <person name="van Driessche N."/>
            <person name="Cronin A."/>
            <person name="Goodhead I."/>
            <person name="Muzny D."/>
            <person name="Mourier T."/>
            <person name="Pain A."/>
            <person name="Lu M."/>
            <person name="Harper D."/>
            <person name="Lindsay R."/>
            <person name="Hauser H."/>
            <person name="James K."/>
            <person name="Quiles M."/>
            <person name="Madan Babu M."/>
            <person name="Saito T."/>
            <person name="Buchrieser C."/>
            <person name="Wardroper A."/>
            <person name="Felder M."/>
            <person name="Thangavelu M."/>
            <person name="Johnson D."/>
            <person name="Knights A."/>
            <person name="Loulseged H."/>
            <person name="Mungall K."/>
            <person name="Oliver K."/>
            <person name="Price C."/>
            <person name="Quail M.A."/>
            <person name="Urushihara H."/>
            <person name="Hernandez J."/>
            <person name="Rabbinowitsch E."/>
            <person name="Steffen D."/>
            <person name="Sanders M."/>
            <person name="Ma J."/>
            <person name="Kohara Y."/>
            <person name="Sharp S."/>
            <person name="Simmonds M."/>
            <person name="Spiegler S."/>
            <person name="Tivey A."/>
            <person name="Sugano S."/>
            <person name="White B."/>
            <person name="Walker D."/>
            <person name="Woodward J."/>
            <person name="Winckler T."/>
            <person name="Tanaka Y."/>
            <person name="Shaulsky G."/>
            <person name="Schleicher M."/>
            <person name="Weinstock G."/>
            <person name="Rosenthal A."/>
            <person name="Cox E.C."/>
            <person name="Chisholm R.L."/>
            <person name="Gibbs R."/>
            <person name="Loomis W.F."/>
            <person name="Platzer M."/>
            <person name="Kay R.R."/>
            <person name="Williams J."/>
            <person name="Dear P.H."/>
            <person name="Noegel A.A."/>
            <person name="Barrell B."/>
            <person name="Kuspa A."/>
        </authorList>
    </citation>
    <scope>NUCLEOTIDE SEQUENCE [LARGE SCALE GENOMIC DNA]</scope>
    <source>
        <strain evidence="1 2">AX4</strain>
    </source>
</reference>
<dbReference type="PaxDb" id="44689-DDB0206105"/>
<accession>Q54V26</accession>
<dbReference type="HOGENOM" id="CLU_2594811_0_0_1"/>
<sequence>MQGEEDEIYLSHRQVVATINNFILKIQYLKSNIKHVPILDDETGKFTGFFRLHYKDSEELFREEDKELFRSGDAAKSKKV</sequence>
<organism evidence="1 2">
    <name type="scientific">Dictyostelium discoideum</name>
    <name type="common">Social amoeba</name>
    <dbReference type="NCBI Taxonomy" id="44689"/>
    <lineage>
        <taxon>Eukaryota</taxon>
        <taxon>Amoebozoa</taxon>
        <taxon>Evosea</taxon>
        <taxon>Eumycetozoa</taxon>
        <taxon>Dictyostelia</taxon>
        <taxon>Dictyosteliales</taxon>
        <taxon>Dictyosteliaceae</taxon>
        <taxon>Dictyostelium</taxon>
    </lineage>
</organism>
<dbReference type="Proteomes" id="UP000002195">
    <property type="component" value="Unassembled WGS sequence"/>
</dbReference>